<dbReference type="InterPro" id="IPR027417">
    <property type="entry name" value="P-loop_NTPase"/>
</dbReference>
<feature type="domain" description="ABC transporter" evidence="3">
    <location>
        <begin position="1"/>
        <end position="239"/>
    </location>
</feature>
<dbReference type="PANTHER" id="PTHR43158:SF2">
    <property type="entry name" value="SKFA PEPTIDE EXPORT ATP-BINDING PROTEIN SKFE"/>
    <property type="match status" value="1"/>
</dbReference>
<gene>
    <name evidence="4" type="ORF">UFOPK3610_00232</name>
</gene>
<dbReference type="GO" id="GO:0005524">
    <property type="term" value="F:ATP binding"/>
    <property type="evidence" value="ECO:0007669"/>
    <property type="project" value="UniProtKB-KW"/>
</dbReference>
<keyword evidence="1" id="KW-0547">Nucleotide-binding</keyword>
<name>A0A6J7G748_9ZZZZ</name>
<evidence type="ECO:0000256" key="2">
    <source>
        <dbReference type="ARBA" id="ARBA00022840"/>
    </source>
</evidence>
<dbReference type="Gene3D" id="3.40.50.300">
    <property type="entry name" value="P-loop containing nucleotide triphosphate hydrolases"/>
    <property type="match status" value="1"/>
</dbReference>
<dbReference type="SUPFAM" id="SSF52540">
    <property type="entry name" value="P-loop containing nucleoside triphosphate hydrolases"/>
    <property type="match status" value="1"/>
</dbReference>
<accession>A0A6J7G748</accession>
<dbReference type="EMBL" id="CAFBMR010000004">
    <property type="protein sequence ID" value="CAB4902976.1"/>
    <property type="molecule type" value="Genomic_DNA"/>
</dbReference>
<evidence type="ECO:0000259" key="3">
    <source>
        <dbReference type="PROSITE" id="PS50893"/>
    </source>
</evidence>
<dbReference type="InterPro" id="IPR003593">
    <property type="entry name" value="AAA+_ATPase"/>
</dbReference>
<dbReference type="Pfam" id="PF00005">
    <property type="entry name" value="ABC_tran"/>
    <property type="match status" value="1"/>
</dbReference>
<dbReference type="PROSITE" id="PS50893">
    <property type="entry name" value="ABC_TRANSPORTER_2"/>
    <property type="match status" value="1"/>
</dbReference>
<dbReference type="AlphaFoldDB" id="A0A6J7G748"/>
<organism evidence="4">
    <name type="scientific">freshwater metagenome</name>
    <dbReference type="NCBI Taxonomy" id="449393"/>
    <lineage>
        <taxon>unclassified sequences</taxon>
        <taxon>metagenomes</taxon>
        <taxon>ecological metagenomes</taxon>
    </lineage>
</organism>
<dbReference type="GO" id="GO:0016887">
    <property type="term" value="F:ATP hydrolysis activity"/>
    <property type="evidence" value="ECO:0007669"/>
    <property type="project" value="InterPro"/>
</dbReference>
<sequence>MDAVTVRRDGTTLLDGISWTIRDGERWVVIGPNGAGKTTLVHIAAGRTHPTSGTVSVLEEVLGFTDMGELRHRIGLSSAVLAEAIPPHESVLDCVVTAAWAVTGRWREAYAPADLHRAHALLIQMGISDLAARTFGTLSEGERKRVQIARALMPDPELLVLDEPAAGLDLGAREDLIGRLGDLAGDLYGPAMVLVTHHVEEIPRGFTHCLVLARGRAVAIGPIAEVLTSELLTRTYGIGISVTNSQGRWSARGIVSS</sequence>
<proteinExistence type="predicted"/>
<keyword evidence="2" id="KW-0067">ATP-binding</keyword>
<dbReference type="SMART" id="SM00382">
    <property type="entry name" value="AAA"/>
    <property type="match status" value="1"/>
</dbReference>
<dbReference type="InterPro" id="IPR003439">
    <property type="entry name" value="ABC_transporter-like_ATP-bd"/>
</dbReference>
<evidence type="ECO:0000256" key="1">
    <source>
        <dbReference type="ARBA" id="ARBA00022741"/>
    </source>
</evidence>
<dbReference type="PANTHER" id="PTHR43158">
    <property type="entry name" value="SKFA PEPTIDE EXPORT ATP-BINDING PROTEIN SKFE"/>
    <property type="match status" value="1"/>
</dbReference>
<protein>
    <submittedName>
        <fullName evidence="4">Unannotated protein</fullName>
    </submittedName>
</protein>
<reference evidence="4" key="1">
    <citation type="submission" date="2020-05" db="EMBL/GenBank/DDBJ databases">
        <authorList>
            <person name="Chiriac C."/>
            <person name="Salcher M."/>
            <person name="Ghai R."/>
            <person name="Kavagutti S V."/>
        </authorList>
    </citation>
    <scope>NUCLEOTIDE SEQUENCE</scope>
</reference>
<evidence type="ECO:0000313" key="4">
    <source>
        <dbReference type="EMBL" id="CAB4902976.1"/>
    </source>
</evidence>